<proteinExistence type="predicted"/>
<keyword evidence="1" id="KW-1133">Transmembrane helix</keyword>
<dbReference type="AlphaFoldDB" id="A0AAE0F091"/>
<reference evidence="2 3" key="1">
    <citation type="journal article" date="2015" name="Genome Biol. Evol.">
        <title>Comparative Genomics of a Bacterivorous Green Alga Reveals Evolutionary Causalities and Consequences of Phago-Mixotrophic Mode of Nutrition.</title>
        <authorList>
            <person name="Burns J.A."/>
            <person name="Paasch A."/>
            <person name="Narechania A."/>
            <person name="Kim E."/>
        </authorList>
    </citation>
    <scope>NUCLEOTIDE SEQUENCE [LARGE SCALE GENOMIC DNA]</scope>
    <source>
        <strain evidence="2 3">PLY_AMNH</strain>
    </source>
</reference>
<keyword evidence="3" id="KW-1185">Reference proteome</keyword>
<comment type="caution">
    <text evidence="2">The sequence shown here is derived from an EMBL/GenBank/DDBJ whole genome shotgun (WGS) entry which is preliminary data.</text>
</comment>
<dbReference type="Proteomes" id="UP001190700">
    <property type="component" value="Unassembled WGS sequence"/>
</dbReference>
<sequence>MASAASLRDAANPFNAASTDGGIIVSGMEEEEDVVEEFVFLISMYLNKYITLLLFGGGIICAFAWLNKIFWRRWHQVSDLQYELLAEQVAFVEKPDNAIDLLLYAMRKKEEDNQQKEDLLKMMDY</sequence>
<evidence type="ECO:0000313" key="2">
    <source>
        <dbReference type="EMBL" id="KAK3247326.1"/>
    </source>
</evidence>
<name>A0AAE0F091_9CHLO</name>
<gene>
    <name evidence="2" type="ORF">CYMTET_43169</name>
</gene>
<organism evidence="2 3">
    <name type="scientific">Cymbomonas tetramitiformis</name>
    <dbReference type="NCBI Taxonomy" id="36881"/>
    <lineage>
        <taxon>Eukaryota</taxon>
        <taxon>Viridiplantae</taxon>
        <taxon>Chlorophyta</taxon>
        <taxon>Pyramimonadophyceae</taxon>
        <taxon>Pyramimonadales</taxon>
        <taxon>Pyramimonadaceae</taxon>
        <taxon>Cymbomonas</taxon>
    </lineage>
</organism>
<feature type="transmembrane region" description="Helical" evidence="1">
    <location>
        <begin position="49"/>
        <end position="66"/>
    </location>
</feature>
<keyword evidence="1" id="KW-0472">Membrane</keyword>
<protein>
    <submittedName>
        <fullName evidence="2">Uncharacterized protein</fullName>
    </submittedName>
</protein>
<dbReference type="EMBL" id="LGRX02029058">
    <property type="protein sequence ID" value="KAK3247326.1"/>
    <property type="molecule type" value="Genomic_DNA"/>
</dbReference>
<evidence type="ECO:0000256" key="1">
    <source>
        <dbReference type="SAM" id="Phobius"/>
    </source>
</evidence>
<accession>A0AAE0F091</accession>
<keyword evidence="1" id="KW-0812">Transmembrane</keyword>
<evidence type="ECO:0000313" key="3">
    <source>
        <dbReference type="Proteomes" id="UP001190700"/>
    </source>
</evidence>